<dbReference type="Gene3D" id="2.60.260.20">
    <property type="entry name" value="Urease metallochaperone UreE, N-terminal domain"/>
    <property type="match status" value="1"/>
</dbReference>
<dbReference type="GO" id="GO:0051082">
    <property type="term" value="F:unfolded protein binding"/>
    <property type="evidence" value="ECO:0007669"/>
    <property type="project" value="InterPro"/>
</dbReference>
<feature type="signal peptide" evidence="1">
    <location>
        <begin position="1"/>
        <end position="24"/>
    </location>
</feature>
<dbReference type="AlphaFoldDB" id="A0AA40LKB0"/>
<keyword evidence="3" id="KW-1185">Reference proteome</keyword>
<accession>A0AA40LKB0</accession>
<gene>
    <name evidence="2" type="ORF">QTO34_003905</name>
</gene>
<dbReference type="EMBL" id="JAULJE010000013">
    <property type="protein sequence ID" value="KAK1336105.1"/>
    <property type="molecule type" value="Genomic_DNA"/>
</dbReference>
<evidence type="ECO:0000313" key="3">
    <source>
        <dbReference type="Proteomes" id="UP001177744"/>
    </source>
</evidence>
<name>A0AA40LKB0_CNENI</name>
<protein>
    <submittedName>
        <fullName evidence="2">Uncharacterized protein</fullName>
    </submittedName>
</protein>
<dbReference type="Proteomes" id="UP001177744">
    <property type="component" value="Unassembled WGS sequence"/>
</dbReference>
<evidence type="ECO:0000256" key="1">
    <source>
        <dbReference type="SAM" id="SignalP"/>
    </source>
</evidence>
<sequence>MGSVQVLLWGALSTLFFHLHSVLSTARRCQVEGMPLPEDPTKKGDLFIFFEIQFPTRLTPQKKQMLRQALLT</sequence>
<comment type="caution">
    <text evidence="2">The sequence shown here is derived from an EMBL/GenBank/DDBJ whole genome shotgun (WGS) entry which is preliminary data.</text>
</comment>
<dbReference type="SUPFAM" id="SSF49493">
    <property type="entry name" value="HSP40/DnaJ peptide-binding domain"/>
    <property type="match status" value="1"/>
</dbReference>
<evidence type="ECO:0000313" key="2">
    <source>
        <dbReference type="EMBL" id="KAK1336105.1"/>
    </source>
</evidence>
<organism evidence="2 3">
    <name type="scientific">Cnephaeus nilssonii</name>
    <name type="common">Northern bat</name>
    <name type="synonym">Eptesicus nilssonii</name>
    <dbReference type="NCBI Taxonomy" id="3371016"/>
    <lineage>
        <taxon>Eukaryota</taxon>
        <taxon>Metazoa</taxon>
        <taxon>Chordata</taxon>
        <taxon>Craniata</taxon>
        <taxon>Vertebrata</taxon>
        <taxon>Euteleostomi</taxon>
        <taxon>Mammalia</taxon>
        <taxon>Eutheria</taxon>
        <taxon>Laurasiatheria</taxon>
        <taxon>Chiroptera</taxon>
        <taxon>Yangochiroptera</taxon>
        <taxon>Vespertilionidae</taxon>
        <taxon>Cnephaeus</taxon>
    </lineage>
</organism>
<dbReference type="InterPro" id="IPR008971">
    <property type="entry name" value="HSP40/DnaJ_pept-bd"/>
</dbReference>
<keyword evidence="1" id="KW-0732">Signal</keyword>
<feature type="chain" id="PRO_5041434208" evidence="1">
    <location>
        <begin position="25"/>
        <end position="72"/>
    </location>
</feature>
<dbReference type="GO" id="GO:0006457">
    <property type="term" value="P:protein folding"/>
    <property type="evidence" value="ECO:0007669"/>
    <property type="project" value="InterPro"/>
</dbReference>
<reference evidence="2" key="1">
    <citation type="submission" date="2023-06" db="EMBL/GenBank/DDBJ databases">
        <title>Reference genome for the Northern bat (Eptesicus nilssonii), a most northern bat species.</title>
        <authorList>
            <person name="Laine V.N."/>
            <person name="Pulliainen A.T."/>
            <person name="Lilley T.M."/>
        </authorList>
    </citation>
    <scope>NUCLEOTIDE SEQUENCE</scope>
    <source>
        <strain evidence="2">BLF_Eptnil</strain>
        <tissue evidence="2">Kidney</tissue>
    </source>
</reference>
<proteinExistence type="predicted"/>